<dbReference type="InterPro" id="IPR029030">
    <property type="entry name" value="Caspase-like_dom_sf"/>
</dbReference>
<accession>A0ABM4B9L7</accession>
<keyword evidence="4" id="KW-1185">Reference proteome</keyword>
<evidence type="ECO:0000259" key="3">
    <source>
        <dbReference type="PROSITE" id="PS50208"/>
    </source>
</evidence>
<dbReference type="InterPro" id="IPR011600">
    <property type="entry name" value="Pept_C14_caspase"/>
</dbReference>
<dbReference type="PRINTS" id="PR00376">
    <property type="entry name" value="IL1BCENZYME"/>
</dbReference>
<dbReference type="GeneID" id="136076043"/>
<dbReference type="Proteomes" id="UP001652625">
    <property type="component" value="Chromosome 02"/>
</dbReference>
<dbReference type="InterPro" id="IPR015917">
    <property type="entry name" value="Pept_C14A"/>
</dbReference>
<dbReference type="PANTHER" id="PTHR48169">
    <property type="entry name" value="DED DOMAIN-CONTAINING PROTEIN"/>
    <property type="match status" value="1"/>
</dbReference>
<comment type="similarity">
    <text evidence="1">Belongs to the peptidase C14A family.</text>
</comment>
<sequence>MLQLLILRTLTASLVRYNERNENLITPSNSKPQTTQPKLMKPGEFLASKSNHKQPSEDSLETSIQETRPKGFIYVVKFLCESVANNKQTTSENSDKNFFLDSQLYYALNSNPVGICHIICKSFDESVETIDFYPFTRRAGTQYDVIELEKVFSWLNFKINLHYDKDAQSILDIIKSPPLNEEKIDCFVCCILSHGFQDGVYGADGKELDFSDMQAAICDSSAKWLIGKPKLFFIAASQRERYETSNNLNSLKSLDETFDFADFCFSVAASPVIRLSVLIFIVYFSTRYLH</sequence>
<evidence type="ECO:0000256" key="2">
    <source>
        <dbReference type="ARBA" id="ARBA00022703"/>
    </source>
</evidence>
<evidence type="ECO:0000313" key="5">
    <source>
        <dbReference type="RefSeq" id="XP_065645579.1"/>
    </source>
</evidence>
<dbReference type="Gene3D" id="3.40.50.1460">
    <property type="match status" value="1"/>
</dbReference>
<dbReference type="RefSeq" id="XP_065645579.1">
    <property type="nucleotide sequence ID" value="XM_065789507.1"/>
</dbReference>
<name>A0ABM4B9L7_HYDVU</name>
<reference evidence="4" key="1">
    <citation type="submission" date="2025-05" db="UniProtKB">
        <authorList>
            <consortium name="RefSeq"/>
        </authorList>
    </citation>
    <scope>NUCLEOTIDE SEQUENCE [LARGE SCALE GENOMIC DNA]</scope>
</reference>
<evidence type="ECO:0000313" key="4">
    <source>
        <dbReference type="Proteomes" id="UP001652625"/>
    </source>
</evidence>
<feature type="domain" description="Caspase family p20" evidence="3">
    <location>
        <begin position="112"/>
        <end position="241"/>
    </location>
</feature>
<dbReference type="PANTHER" id="PTHR48169:SF7">
    <property type="entry name" value="CASPASE 10"/>
    <property type="match status" value="1"/>
</dbReference>
<protein>
    <submittedName>
        <fullName evidence="5">Caspase-8-like</fullName>
    </submittedName>
</protein>
<dbReference type="PROSITE" id="PS50208">
    <property type="entry name" value="CASPASE_P20"/>
    <property type="match status" value="1"/>
</dbReference>
<dbReference type="Pfam" id="PF00656">
    <property type="entry name" value="Peptidase_C14"/>
    <property type="match status" value="1"/>
</dbReference>
<keyword evidence="2" id="KW-0053">Apoptosis</keyword>
<gene>
    <name evidence="5" type="primary">LOC136076043</name>
</gene>
<reference evidence="5" key="2">
    <citation type="submission" date="2025-08" db="UniProtKB">
        <authorList>
            <consortium name="RefSeq"/>
        </authorList>
    </citation>
    <scope>IDENTIFICATION</scope>
</reference>
<organism evidence="4 5">
    <name type="scientific">Hydra vulgaris</name>
    <name type="common">Hydra</name>
    <name type="synonym">Hydra attenuata</name>
    <dbReference type="NCBI Taxonomy" id="6087"/>
    <lineage>
        <taxon>Eukaryota</taxon>
        <taxon>Metazoa</taxon>
        <taxon>Cnidaria</taxon>
        <taxon>Hydrozoa</taxon>
        <taxon>Hydroidolina</taxon>
        <taxon>Anthoathecata</taxon>
        <taxon>Aplanulata</taxon>
        <taxon>Hydridae</taxon>
        <taxon>Hydra</taxon>
    </lineage>
</organism>
<proteinExistence type="inferred from homology"/>
<dbReference type="SUPFAM" id="SSF52129">
    <property type="entry name" value="Caspase-like"/>
    <property type="match status" value="1"/>
</dbReference>
<dbReference type="InterPro" id="IPR001309">
    <property type="entry name" value="Pept_C14_p20"/>
</dbReference>
<dbReference type="SMART" id="SM00115">
    <property type="entry name" value="CASc"/>
    <property type="match status" value="1"/>
</dbReference>
<evidence type="ECO:0000256" key="1">
    <source>
        <dbReference type="ARBA" id="ARBA00010134"/>
    </source>
</evidence>